<evidence type="ECO:0000259" key="21">
    <source>
        <dbReference type="PROSITE" id="PS50016"/>
    </source>
</evidence>
<dbReference type="InterPro" id="IPR041667">
    <property type="entry name" value="Cupin_8"/>
</dbReference>
<protein>
    <recommendedName>
        <fullName evidence="6">JmjC domain-containing histone demethylation protein 1</fullName>
        <ecNumber evidence="5">1.14.11.27</ecNumber>
    </recommendedName>
    <alternativeName>
        <fullName evidence="17">[Histone-H3]-lysine-36 demethylase 1</fullName>
    </alternativeName>
</protein>
<evidence type="ECO:0000256" key="15">
    <source>
        <dbReference type="ARBA" id="ARBA00023163"/>
    </source>
</evidence>
<comment type="similarity">
    <text evidence="4">Belongs to the JHDM1 histone demethylase family.</text>
</comment>
<dbReference type="PROSITE" id="PS51184">
    <property type="entry name" value="JMJC"/>
    <property type="match status" value="1"/>
</dbReference>
<proteinExistence type="inferred from homology"/>
<evidence type="ECO:0000259" key="22">
    <source>
        <dbReference type="PROSITE" id="PS51184"/>
    </source>
</evidence>
<evidence type="ECO:0000313" key="24">
    <source>
        <dbReference type="Proteomes" id="UP000761534"/>
    </source>
</evidence>
<dbReference type="PANTHER" id="PTHR23123">
    <property type="entry name" value="PHD/F-BOX CONTAINING PROTEIN"/>
    <property type="match status" value="1"/>
</dbReference>
<dbReference type="InterPro" id="IPR011011">
    <property type="entry name" value="Znf_FYVE_PHD"/>
</dbReference>
<keyword evidence="7" id="KW-0479">Metal-binding</keyword>
<evidence type="ECO:0000256" key="16">
    <source>
        <dbReference type="ARBA" id="ARBA00023242"/>
    </source>
</evidence>
<evidence type="ECO:0000256" key="12">
    <source>
        <dbReference type="ARBA" id="ARBA00023002"/>
    </source>
</evidence>
<dbReference type="Gene3D" id="2.60.120.650">
    <property type="entry name" value="Cupin"/>
    <property type="match status" value="1"/>
</dbReference>
<evidence type="ECO:0000256" key="4">
    <source>
        <dbReference type="ARBA" id="ARBA00008037"/>
    </source>
</evidence>
<evidence type="ECO:0000256" key="11">
    <source>
        <dbReference type="ARBA" id="ARBA00022964"/>
    </source>
</evidence>
<evidence type="ECO:0000256" key="20">
    <source>
        <dbReference type="SAM" id="MobiDB-lite"/>
    </source>
</evidence>
<dbReference type="Pfam" id="PF13621">
    <property type="entry name" value="Cupin_8"/>
    <property type="match status" value="1"/>
</dbReference>
<sequence length="474" mass="54982">MADEDKCELCRAEGAQTDWIQCDICKKWFHYECVGLKEADVSNIVAYHCPNCEEESGPSELRRTSRRKRHAIDYTALDKGDLVAAKDRHVYCSLFYTRHFDTSRIKDIRGEDLTREWAEDTGIIEPVVVRKGDYSSLNMHVPEDLTVRKVAELVGEDTPLEVMDVPSQNTSEGWTLGKWRDYFETDQPKRDRVRNVISLEFSDTRLADVVTRPKFVRDMDLVARVWPRELMDKKDYPKVSLYCLMSVQDSYTDFHIDFGGSSVFYHVCQGSKTFLFIPPTDTNLQKYEKWCQSPEQSSTFFGDLTRECYRVDLVKGDSLIIPSGWIHAVHTPTDSLVIGGNFLTPINIPTQIRLTEIEKRTKVPKKFQFPHFTRVLWYAAIYYTQNPTNISAFELNGLPYILHYLQNSLQVDKRKSKDQLPPQIRDKPSQFLHTFKTLIDDLSSTNKRKPDETNDIPEPKKLKPEPELENKLES</sequence>
<keyword evidence="9" id="KW-0862">Zinc</keyword>
<dbReference type="Pfam" id="PF00628">
    <property type="entry name" value="PHD"/>
    <property type="match status" value="1"/>
</dbReference>
<dbReference type="EC" id="1.14.11.27" evidence="5"/>
<evidence type="ECO:0000256" key="3">
    <source>
        <dbReference type="ARBA" id="ARBA00004123"/>
    </source>
</evidence>
<dbReference type="InterPro" id="IPR003347">
    <property type="entry name" value="JmjC_dom"/>
</dbReference>
<dbReference type="OrthoDB" id="5876800at2759"/>
<feature type="compositionally biased region" description="Basic and acidic residues" evidence="20">
    <location>
        <begin position="448"/>
        <end position="474"/>
    </location>
</feature>
<dbReference type="InterPro" id="IPR050690">
    <property type="entry name" value="JHDM1_Histone_Demethylase"/>
</dbReference>
<dbReference type="GO" id="GO:0008270">
    <property type="term" value="F:zinc ion binding"/>
    <property type="evidence" value="ECO:0007669"/>
    <property type="project" value="UniProtKB-KW"/>
</dbReference>
<feature type="domain" description="PHD-type" evidence="21">
    <location>
        <begin position="4"/>
        <end position="55"/>
    </location>
</feature>
<evidence type="ECO:0000256" key="18">
    <source>
        <dbReference type="ARBA" id="ARBA00047915"/>
    </source>
</evidence>
<accession>A0A642USL1</accession>
<dbReference type="PROSITE" id="PS50016">
    <property type="entry name" value="ZF_PHD_2"/>
    <property type="match status" value="1"/>
</dbReference>
<evidence type="ECO:0000256" key="2">
    <source>
        <dbReference type="ARBA" id="ARBA00003909"/>
    </source>
</evidence>
<comment type="caution">
    <text evidence="23">The sequence shown here is derived from an EMBL/GenBank/DDBJ whole genome shotgun (WGS) entry which is preliminary data.</text>
</comment>
<dbReference type="EMBL" id="SWFS01000429">
    <property type="protein sequence ID" value="KAA8904517.1"/>
    <property type="molecule type" value="Genomic_DNA"/>
</dbReference>
<comment type="catalytic activity">
    <reaction evidence="18">
        <text>N(6),N(6)-dimethyl-L-lysyl(36)-[histone H3] + 2 2-oxoglutarate + 2 O2 = L-lysyl(36)-[histone H3] + 2 formaldehyde + 2 succinate + 2 CO2</text>
        <dbReference type="Rhea" id="RHEA:42032"/>
        <dbReference type="Rhea" id="RHEA-COMP:9785"/>
        <dbReference type="Rhea" id="RHEA-COMP:9787"/>
        <dbReference type="ChEBI" id="CHEBI:15379"/>
        <dbReference type="ChEBI" id="CHEBI:16526"/>
        <dbReference type="ChEBI" id="CHEBI:16810"/>
        <dbReference type="ChEBI" id="CHEBI:16842"/>
        <dbReference type="ChEBI" id="CHEBI:29969"/>
        <dbReference type="ChEBI" id="CHEBI:30031"/>
        <dbReference type="ChEBI" id="CHEBI:61976"/>
        <dbReference type="EC" id="1.14.11.27"/>
    </reaction>
</comment>
<keyword evidence="12" id="KW-0560">Oxidoreductase</keyword>
<dbReference type="SMART" id="SM00558">
    <property type="entry name" value="JmjC"/>
    <property type="match status" value="1"/>
</dbReference>
<evidence type="ECO:0000256" key="7">
    <source>
        <dbReference type="ARBA" id="ARBA00022723"/>
    </source>
</evidence>
<dbReference type="Pfam" id="PF17811">
    <property type="entry name" value="JHD"/>
    <property type="match status" value="1"/>
</dbReference>
<evidence type="ECO:0000256" key="1">
    <source>
        <dbReference type="ARBA" id="ARBA00001954"/>
    </source>
</evidence>
<evidence type="ECO:0000256" key="14">
    <source>
        <dbReference type="ARBA" id="ARBA00023015"/>
    </source>
</evidence>
<evidence type="ECO:0000313" key="23">
    <source>
        <dbReference type="EMBL" id="KAA8904517.1"/>
    </source>
</evidence>
<dbReference type="SMART" id="SM00249">
    <property type="entry name" value="PHD"/>
    <property type="match status" value="1"/>
</dbReference>
<evidence type="ECO:0000256" key="5">
    <source>
        <dbReference type="ARBA" id="ARBA00013246"/>
    </source>
</evidence>
<keyword evidence="15" id="KW-0804">Transcription</keyword>
<keyword evidence="8 19" id="KW-0863">Zinc-finger</keyword>
<comment type="function">
    <text evidence="2">Histone demethylase that specifically demethylates 'Lys-36' of histone H3, thereby playing a central role in histone code.</text>
</comment>
<gene>
    <name evidence="23" type="ORF">TRICI_005462</name>
</gene>
<dbReference type="VEuPathDB" id="FungiDB:TRICI_005462"/>
<evidence type="ECO:0000256" key="13">
    <source>
        <dbReference type="ARBA" id="ARBA00023004"/>
    </source>
</evidence>
<dbReference type="Proteomes" id="UP000761534">
    <property type="component" value="Unassembled WGS sequence"/>
</dbReference>
<dbReference type="PROSITE" id="PS01359">
    <property type="entry name" value="ZF_PHD_1"/>
    <property type="match status" value="1"/>
</dbReference>
<evidence type="ECO:0000256" key="9">
    <source>
        <dbReference type="ARBA" id="ARBA00022833"/>
    </source>
</evidence>
<feature type="region of interest" description="Disordered" evidence="20">
    <location>
        <begin position="442"/>
        <end position="474"/>
    </location>
</feature>
<comment type="cofactor">
    <cofactor evidence="1">
        <name>Fe(2+)</name>
        <dbReference type="ChEBI" id="CHEBI:29033"/>
    </cofactor>
</comment>
<dbReference type="AlphaFoldDB" id="A0A642USL1"/>
<keyword evidence="14" id="KW-0805">Transcription regulation</keyword>
<dbReference type="GO" id="GO:0005634">
    <property type="term" value="C:nucleus"/>
    <property type="evidence" value="ECO:0007669"/>
    <property type="project" value="UniProtKB-SubCell"/>
</dbReference>
<dbReference type="InterPro" id="IPR019787">
    <property type="entry name" value="Znf_PHD-finger"/>
</dbReference>
<dbReference type="InterPro" id="IPR019786">
    <property type="entry name" value="Zinc_finger_PHD-type_CS"/>
</dbReference>
<keyword evidence="16" id="KW-0539">Nucleus</keyword>
<evidence type="ECO:0000256" key="6">
    <source>
        <dbReference type="ARBA" id="ARBA00015153"/>
    </source>
</evidence>
<dbReference type="SUPFAM" id="SSF57903">
    <property type="entry name" value="FYVE/PHD zinc finger"/>
    <property type="match status" value="1"/>
</dbReference>
<dbReference type="CDD" id="cd15517">
    <property type="entry name" value="PHD_TCF19_like"/>
    <property type="match status" value="1"/>
</dbReference>
<keyword evidence="11" id="KW-0223">Dioxygenase</keyword>
<organism evidence="23 24">
    <name type="scientific">Trichomonascus ciferrii</name>
    <dbReference type="NCBI Taxonomy" id="44093"/>
    <lineage>
        <taxon>Eukaryota</taxon>
        <taxon>Fungi</taxon>
        <taxon>Dikarya</taxon>
        <taxon>Ascomycota</taxon>
        <taxon>Saccharomycotina</taxon>
        <taxon>Dipodascomycetes</taxon>
        <taxon>Dipodascales</taxon>
        <taxon>Trichomonascaceae</taxon>
        <taxon>Trichomonascus</taxon>
        <taxon>Trichomonascus ciferrii complex</taxon>
    </lineage>
</organism>
<reference evidence="23" key="1">
    <citation type="journal article" date="2019" name="G3 (Bethesda)">
        <title>Genome Assemblies of Two Rare Opportunistic Yeast Pathogens: Diutina rugosa (syn. Candida rugosa) and Trichomonascus ciferrii (syn. Candida ciferrii).</title>
        <authorList>
            <person name="Mixao V."/>
            <person name="Saus E."/>
            <person name="Hansen A.P."/>
            <person name="Lass-Florl C."/>
            <person name="Gabaldon T."/>
        </authorList>
    </citation>
    <scope>NUCLEOTIDE SEQUENCE</scope>
    <source>
        <strain evidence="23">CBS 4856</strain>
    </source>
</reference>
<dbReference type="InterPro" id="IPR041070">
    <property type="entry name" value="JHD"/>
</dbReference>
<keyword evidence="10" id="KW-0156">Chromatin regulator</keyword>
<keyword evidence="24" id="KW-1185">Reference proteome</keyword>
<name>A0A642USL1_9ASCO</name>
<evidence type="ECO:0000256" key="10">
    <source>
        <dbReference type="ARBA" id="ARBA00022853"/>
    </source>
</evidence>
<evidence type="ECO:0000256" key="17">
    <source>
        <dbReference type="ARBA" id="ARBA00031083"/>
    </source>
</evidence>
<dbReference type="InterPro" id="IPR001965">
    <property type="entry name" value="Znf_PHD"/>
</dbReference>
<dbReference type="SUPFAM" id="SSF51197">
    <property type="entry name" value="Clavaminate synthase-like"/>
    <property type="match status" value="1"/>
</dbReference>
<evidence type="ECO:0000256" key="19">
    <source>
        <dbReference type="PROSITE-ProRule" id="PRU00146"/>
    </source>
</evidence>
<keyword evidence="13" id="KW-0408">Iron</keyword>
<comment type="subcellular location">
    <subcellularLocation>
        <location evidence="3">Nucleus</location>
    </subcellularLocation>
</comment>
<evidence type="ECO:0000256" key="8">
    <source>
        <dbReference type="ARBA" id="ARBA00022771"/>
    </source>
</evidence>
<feature type="domain" description="JmjC" evidence="22">
    <location>
        <begin position="195"/>
        <end position="359"/>
    </location>
</feature>
<dbReference type="GO" id="GO:0140680">
    <property type="term" value="F:histone H3K36me/H3K36me2 demethylase activity"/>
    <property type="evidence" value="ECO:0007669"/>
    <property type="project" value="UniProtKB-EC"/>
</dbReference>